<comment type="caution">
    <text evidence="6">The sequence shown here is derived from an EMBL/GenBank/DDBJ whole genome shotgun (WGS) entry which is preliminary data.</text>
</comment>
<evidence type="ECO:0000313" key="7">
    <source>
        <dbReference type="Proteomes" id="UP001597295"/>
    </source>
</evidence>
<keyword evidence="1 5" id="KW-1003">Cell membrane</keyword>
<keyword evidence="4 5" id="KW-0472">Membrane</keyword>
<keyword evidence="5" id="KW-0997">Cell inner membrane</keyword>
<feature type="transmembrane region" description="Helical" evidence="5">
    <location>
        <begin position="35"/>
        <end position="54"/>
    </location>
</feature>
<evidence type="ECO:0000256" key="1">
    <source>
        <dbReference type="ARBA" id="ARBA00022475"/>
    </source>
</evidence>
<keyword evidence="7" id="KW-1185">Reference proteome</keyword>
<dbReference type="NCBIfam" id="TIGR00997">
    <property type="entry name" value="ispZ"/>
    <property type="match status" value="1"/>
</dbReference>
<gene>
    <name evidence="5" type="primary">yciB</name>
    <name evidence="6" type="ORF">ACFSM5_07545</name>
</gene>
<dbReference type="Pfam" id="PF04279">
    <property type="entry name" value="IspA"/>
    <property type="match status" value="1"/>
</dbReference>
<accession>A0ABW5DNP0</accession>
<feature type="transmembrane region" description="Helical" evidence="5">
    <location>
        <begin position="93"/>
        <end position="110"/>
    </location>
</feature>
<dbReference type="PANTHER" id="PTHR36917:SF1">
    <property type="entry name" value="INNER MEMBRANE-SPANNING PROTEIN YCIB"/>
    <property type="match status" value="1"/>
</dbReference>
<evidence type="ECO:0000313" key="6">
    <source>
        <dbReference type="EMBL" id="MFD2262738.1"/>
    </source>
</evidence>
<proteinExistence type="inferred from homology"/>
<dbReference type="EMBL" id="JBHUIP010000005">
    <property type="protein sequence ID" value="MFD2262738.1"/>
    <property type="molecule type" value="Genomic_DNA"/>
</dbReference>
<evidence type="ECO:0000256" key="4">
    <source>
        <dbReference type="ARBA" id="ARBA00023136"/>
    </source>
</evidence>
<evidence type="ECO:0000256" key="5">
    <source>
        <dbReference type="HAMAP-Rule" id="MF_00189"/>
    </source>
</evidence>
<dbReference type="RefSeq" id="WP_379875705.1">
    <property type="nucleotide sequence ID" value="NZ_JBHUIP010000005.1"/>
</dbReference>
<feature type="transmembrane region" description="Helical" evidence="5">
    <location>
        <begin position="159"/>
        <end position="176"/>
    </location>
</feature>
<name>A0ABW5DNP0_9PROT</name>
<reference evidence="7" key="1">
    <citation type="journal article" date="2019" name="Int. J. Syst. Evol. Microbiol.">
        <title>The Global Catalogue of Microorganisms (GCM) 10K type strain sequencing project: providing services to taxonomists for standard genome sequencing and annotation.</title>
        <authorList>
            <consortium name="The Broad Institute Genomics Platform"/>
            <consortium name="The Broad Institute Genome Sequencing Center for Infectious Disease"/>
            <person name="Wu L."/>
            <person name="Ma J."/>
        </authorList>
    </citation>
    <scope>NUCLEOTIDE SEQUENCE [LARGE SCALE GENOMIC DNA]</scope>
    <source>
        <strain evidence="7">CGMCC 1.19062</strain>
    </source>
</reference>
<organism evidence="6 7">
    <name type="scientific">Lacibacterium aquatile</name>
    <dbReference type="NCBI Taxonomy" id="1168082"/>
    <lineage>
        <taxon>Bacteria</taxon>
        <taxon>Pseudomonadati</taxon>
        <taxon>Pseudomonadota</taxon>
        <taxon>Alphaproteobacteria</taxon>
        <taxon>Rhodospirillales</taxon>
        <taxon>Rhodospirillaceae</taxon>
    </lineage>
</organism>
<evidence type="ECO:0000256" key="3">
    <source>
        <dbReference type="ARBA" id="ARBA00022989"/>
    </source>
</evidence>
<evidence type="ECO:0000256" key="2">
    <source>
        <dbReference type="ARBA" id="ARBA00022692"/>
    </source>
</evidence>
<sequence length="190" mass="20825">MTASAPAKGTPPLLKLALELGPLVVFFLANGRFGLLNATAVFMVAACIAFVVLWRLERKLPVMPLINIVVVLVFGGLTLYLKDETFIKMKPTLVYIVLASLIGFGTAFGAQPMKLVMGAAIALDNSGWRKLALRWTIFFLALAALNEAVWRHVDTDTWVAFKTFGALPLTIVFALAQTPLIMRHKLPEEN</sequence>
<comment type="function">
    <text evidence="5">Plays a role in cell envelope biogenesis, maintenance of cell envelope integrity and membrane homeostasis.</text>
</comment>
<comment type="subcellular location">
    <subcellularLocation>
        <location evidence="5">Cell inner membrane</location>
        <topology evidence="5">Multi-pass membrane protein</topology>
    </subcellularLocation>
</comment>
<dbReference type="InterPro" id="IPR006008">
    <property type="entry name" value="YciB"/>
</dbReference>
<feature type="transmembrane region" description="Helical" evidence="5">
    <location>
        <begin position="61"/>
        <end position="81"/>
    </location>
</feature>
<keyword evidence="2 5" id="KW-0812">Transmembrane</keyword>
<dbReference type="Proteomes" id="UP001597295">
    <property type="component" value="Unassembled WGS sequence"/>
</dbReference>
<dbReference type="PANTHER" id="PTHR36917">
    <property type="entry name" value="INTRACELLULAR SEPTATION PROTEIN A-RELATED"/>
    <property type="match status" value="1"/>
</dbReference>
<protein>
    <recommendedName>
        <fullName evidence="5">Inner membrane-spanning protein YciB</fullName>
    </recommendedName>
</protein>
<comment type="similarity">
    <text evidence="5">Belongs to the YciB family.</text>
</comment>
<keyword evidence="3 5" id="KW-1133">Transmembrane helix</keyword>
<feature type="transmembrane region" description="Helical" evidence="5">
    <location>
        <begin position="131"/>
        <end position="153"/>
    </location>
</feature>
<dbReference type="NCBIfam" id="NF001323">
    <property type="entry name" value="PRK00259.1-1"/>
    <property type="match status" value="1"/>
</dbReference>
<dbReference type="HAMAP" id="MF_00189">
    <property type="entry name" value="YciB"/>
    <property type="match status" value="1"/>
</dbReference>